<keyword evidence="3" id="KW-1185">Reference proteome</keyword>
<proteinExistence type="predicted"/>
<organism evidence="2 3">
    <name type="scientific">Blattamonas nauphoetae</name>
    <dbReference type="NCBI Taxonomy" id="2049346"/>
    <lineage>
        <taxon>Eukaryota</taxon>
        <taxon>Metamonada</taxon>
        <taxon>Preaxostyla</taxon>
        <taxon>Oxymonadida</taxon>
        <taxon>Blattamonas</taxon>
    </lineage>
</organism>
<dbReference type="EMBL" id="JARBJD010000028">
    <property type="protein sequence ID" value="KAK2959583.1"/>
    <property type="molecule type" value="Genomic_DNA"/>
</dbReference>
<dbReference type="Proteomes" id="UP001281761">
    <property type="component" value="Unassembled WGS sequence"/>
</dbReference>
<dbReference type="SUPFAM" id="SSF48371">
    <property type="entry name" value="ARM repeat"/>
    <property type="match status" value="1"/>
</dbReference>
<evidence type="ECO:0000313" key="2">
    <source>
        <dbReference type="EMBL" id="KAK2959583.1"/>
    </source>
</evidence>
<gene>
    <name evidence="2" type="ORF">BLNAU_5361</name>
</gene>
<comment type="caution">
    <text evidence="2">The sequence shown here is derived from an EMBL/GenBank/DDBJ whole genome shotgun (WGS) entry which is preliminary data.</text>
</comment>
<feature type="region of interest" description="Disordered" evidence="1">
    <location>
        <begin position="1"/>
        <end position="20"/>
    </location>
</feature>
<dbReference type="InterPro" id="IPR016024">
    <property type="entry name" value="ARM-type_fold"/>
</dbReference>
<evidence type="ECO:0000313" key="3">
    <source>
        <dbReference type="Proteomes" id="UP001281761"/>
    </source>
</evidence>
<evidence type="ECO:0000256" key="1">
    <source>
        <dbReference type="SAM" id="MobiDB-lite"/>
    </source>
</evidence>
<sequence>MNTIIKTISTSSSTTRSGSTPFLNWSEDDLESESEKTIVFRSLVAHVKSQPVFDASLEAKAVKFLESVDADDEESTDDLLTSLASRSDESLTELIQSIVVLISSPSQVITTASMKMLDSLISSCSAQVRRTLVKADLVPHLIVTLNPPSLPLAEAADMHVALLNIIRNSFWLSSPTSLGQLGIKDGDEQQAVRKAVLKQVLAPSEQYIRHLCVNRHSIVDGEQSKHFLVFFAQLIRISSYYQLTMEFVVVLPVFLTITSCLTFLEVEYSLHFFLVILTPSQRQLNEESGDFRRLGTTIIGSLRTEGMDDVMEQRLQNDETTFFGKVIAADTLSLNAVTGMNLQKRY</sequence>
<protein>
    <submittedName>
        <fullName evidence="2">Uncharacterized protein</fullName>
    </submittedName>
</protein>
<accession>A0ABQ9Y793</accession>
<reference evidence="2 3" key="1">
    <citation type="journal article" date="2022" name="bioRxiv">
        <title>Genomics of Preaxostyla Flagellates Illuminates Evolutionary Transitions and the Path Towards Mitochondrial Loss.</title>
        <authorList>
            <person name="Novak L.V.F."/>
            <person name="Treitli S.C."/>
            <person name="Pyrih J."/>
            <person name="Halakuc P."/>
            <person name="Pipaliya S.V."/>
            <person name="Vacek V."/>
            <person name="Brzon O."/>
            <person name="Soukal P."/>
            <person name="Eme L."/>
            <person name="Dacks J.B."/>
            <person name="Karnkowska A."/>
            <person name="Elias M."/>
            <person name="Hampl V."/>
        </authorList>
    </citation>
    <scope>NUCLEOTIDE SEQUENCE [LARGE SCALE GENOMIC DNA]</scope>
    <source>
        <strain evidence="2">NAU3</strain>
        <tissue evidence="2">Gut</tissue>
    </source>
</reference>
<name>A0ABQ9Y793_9EUKA</name>